<keyword evidence="13 19" id="KW-1133">Transmembrane helix</keyword>
<evidence type="ECO:0000256" key="11">
    <source>
        <dbReference type="ARBA" id="ARBA00022692"/>
    </source>
</evidence>
<evidence type="ECO:0000256" key="6">
    <source>
        <dbReference type="ARBA" id="ARBA00012487"/>
    </source>
</evidence>
<dbReference type="RefSeq" id="WP_036208325.1">
    <property type="nucleotide sequence ID" value="NZ_AVPT01000005.1"/>
</dbReference>
<evidence type="ECO:0000256" key="7">
    <source>
        <dbReference type="ARBA" id="ARBA00019373"/>
    </source>
</evidence>
<sequence length="283" mass="30159">MTRTRILAALVMAPLAILAILLLPTDWMMMLAAVVFLLGLWEWFDLAEIEDTLARTVLLVAHLAVMVALVWASRSTTGFSFVLFQLMTVAGVIWWLLALAWLGRYNFASDHETYARVFKLAAGALSMIPAWCALAWIHASEPNGHRWLLAALAVVWAADTGAYFAGRTFGGKWFGGRRLAPRISPNKTFEGLAGGMLAAVLAGVAFSLIAGAGVAQLPAVALVSLAAGLFSVVGDLFESLLKRHVGVKDSGHLIPGHGGILDRLDGVLAALPVFALGKALLGF</sequence>
<evidence type="ECO:0000256" key="19">
    <source>
        <dbReference type="SAM" id="Phobius"/>
    </source>
</evidence>
<reference evidence="20 21" key="1">
    <citation type="journal article" date="2015" name="Stand. Genomic Sci.">
        <title>Genomic information of the arsenic-resistant bacterium Lysobacter arseniciresistens type strain ZS79(T) and comparison of Lysobacter draft genomes.</title>
        <authorList>
            <person name="Liu L."/>
            <person name="Zhang S."/>
            <person name="Luo M."/>
            <person name="Wang G."/>
        </authorList>
    </citation>
    <scope>NUCLEOTIDE SEQUENCE [LARGE SCALE GENOMIC DNA]</scope>
    <source>
        <strain evidence="20 21">ZS79</strain>
    </source>
</reference>
<dbReference type="InterPro" id="IPR000374">
    <property type="entry name" value="PC_trans"/>
</dbReference>
<feature type="transmembrane region" description="Helical" evidence="19">
    <location>
        <begin position="7"/>
        <end position="23"/>
    </location>
</feature>
<evidence type="ECO:0000256" key="15">
    <source>
        <dbReference type="ARBA" id="ARBA00023136"/>
    </source>
</evidence>
<keyword evidence="9" id="KW-0444">Lipid biosynthesis</keyword>
<dbReference type="AlphaFoldDB" id="A0A0A0F2M5"/>
<feature type="transmembrane region" description="Helical" evidence="19">
    <location>
        <begin position="217"/>
        <end position="237"/>
    </location>
</feature>
<dbReference type="STRING" id="913325.N799_13730"/>
<dbReference type="OrthoDB" id="9799199at2"/>
<evidence type="ECO:0000256" key="13">
    <source>
        <dbReference type="ARBA" id="ARBA00022989"/>
    </source>
</evidence>
<keyword evidence="16" id="KW-0594">Phospholipid biosynthesis</keyword>
<dbReference type="Proteomes" id="UP000029989">
    <property type="component" value="Unassembled WGS sequence"/>
</dbReference>
<dbReference type="UniPathway" id="UPA00557">
    <property type="reaction ID" value="UER00614"/>
</dbReference>
<organism evidence="20 21">
    <name type="scientific">Lysobacter arseniciresistens ZS79</name>
    <dbReference type="NCBI Taxonomy" id="913325"/>
    <lineage>
        <taxon>Bacteria</taxon>
        <taxon>Pseudomonadati</taxon>
        <taxon>Pseudomonadota</taxon>
        <taxon>Gammaproteobacteria</taxon>
        <taxon>Lysobacterales</taxon>
        <taxon>Lysobacteraceae</taxon>
        <taxon>Novilysobacter</taxon>
    </lineage>
</organism>
<name>A0A0A0F2M5_9GAMM</name>
<dbReference type="PROSITE" id="PS01315">
    <property type="entry name" value="CDS"/>
    <property type="match status" value="1"/>
</dbReference>
<evidence type="ECO:0000313" key="21">
    <source>
        <dbReference type="Proteomes" id="UP000029989"/>
    </source>
</evidence>
<keyword evidence="12 18" id="KW-0548">Nucleotidyltransferase</keyword>
<dbReference type="PANTHER" id="PTHR46382:SF1">
    <property type="entry name" value="PHOSPHATIDATE CYTIDYLYLTRANSFERASE"/>
    <property type="match status" value="1"/>
</dbReference>
<comment type="subcellular location">
    <subcellularLocation>
        <location evidence="2">Cell membrane</location>
        <topology evidence="2">Multi-pass membrane protein</topology>
    </subcellularLocation>
</comment>
<feature type="transmembrane region" description="Helical" evidence="19">
    <location>
        <begin position="114"/>
        <end position="137"/>
    </location>
</feature>
<evidence type="ECO:0000256" key="8">
    <source>
        <dbReference type="ARBA" id="ARBA00022475"/>
    </source>
</evidence>
<keyword evidence="10 18" id="KW-0808">Transferase</keyword>
<evidence type="ECO:0000256" key="9">
    <source>
        <dbReference type="ARBA" id="ARBA00022516"/>
    </source>
</evidence>
<comment type="caution">
    <text evidence="20">The sequence shown here is derived from an EMBL/GenBank/DDBJ whole genome shotgun (WGS) entry which is preliminary data.</text>
</comment>
<comment type="pathway">
    <text evidence="4">Lipid metabolism.</text>
</comment>
<evidence type="ECO:0000256" key="1">
    <source>
        <dbReference type="ARBA" id="ARBA00001698"/>
    </source>
</evidence>
<dbReference type="EC" id="2.7.7.41" evidence="6 18"/>
<keyword evidence="15 19" id="KW-0472">Membrane</keyword>
<evidence type="ECO:0000256" key="10">
    <source>
        <dbReference type="ARBA" id="ARBA00022679"/>
    </source>
</evidence>
<evidence type="ECO:0000256" key="17">
    <source>
        <dbReference type="ARBA" id="ARBA00023264"/>
    </source>
</evidence>
<comment type="pathway">
    <text evidence="3 18">Phospholipid metabolism; CDP-diacylglycerol biosynthesis; CDP-diacylglycerol from sn-glycerol 3-phosphate: step 3/3.</text>
</comment>
<keyword evidence="14" id="KW-0443">Lipid metabolism</keyword>
<keyword evidence="17" id="KW-1208">Phospholipid metabolism</keyword>
<dbReference type="GO" id="GO:0016024">
    <property type="term" value="P:CDP-diacylglycerol biosynthetic process"/>
    <property type="evidence" value="ECO:0007669"/>
    <property type="project" value="UniProtKB-UniPathway"/>
</dbReference>
<evidence type="ECO:0000256" key="16">
    <source>
        <dbReference type="ARBA" id="ARBA00023209"/>
    </source>
</evidence>
<feature type="transmembrane region" description="Helical" evidence="19">
    <location>
        <begin position="53"/>
        <end position="72"/>
    </location>
</feature>
<comment type="similarity">
    <text evidence="5 18">Belongs to the CDS family.</text>
</comment>
<evidence type="ECO:0000256" key="18">
    <source>
        <dbReference type="RuleBase" id="RU003938"/>
    </source>
</evidence>
<gene>
    <name evidence="20" type="ORF">N799_13730</name>
</gene>
<dbReference type="eggNOG" id="COG0575">
    <property type="taxonomic scope" value="Bacteria"/>
</dbReference>
<dbReference type="EMBL" id="AVPT01000005">
    <property type="protein sequence ID" value="KGM57069.1"/>
    <property type="molecule type" value="Genomic_DNA"/>
</dbReference>
<keyword evidence="8" id="KW-1003">Cell membrane</keyword>
<keyword evidence="11 18" id="KW-0812">Transmembrane</keyword>
<evidence type="ECO:0000256" key="5">
    <source>
        <dbReference type="ARBA" id="ARBA00010185"/>
    </source>
</evidence>
<feature type="transmembrane region" description="Helical" evidence="19">
    <location>
        <begin position="149"/>
        <end position="170"/>
    </location>
</feature>
<feature type="transmembrane region" description="Helical" evidence="19">
    <location>
        <begin position="191"/>
        <end position="211"/>
    </location>
</feature>
<feature type="transmembrane region" description="Helical" evidence="19">
    <location>
        <begin position="29"/>
        <end position="46"/>
    </location>
</feature>
<evidence type="ECO:0000256" key="2">
    <source>
        <dbReference type="ARBA" id="ARBA00004651"/>
    </source>
</evidence>
<evidence type="ECO:0000256" key="12">
    <source>
        <dbReference type="ARBA" id="ARBA00022695"/>
    </source>
</evidence>
<dbReference type="GO" id="GO:0005886">
    <property type="term" value="C:plasma membrane"/>
    <property type="evidence" value="ECO:0007669"/>
    <property type="project" value="UniProtKB-SubCell"/>
</dbReference>
<evidence type="ECO:0000256" key="4">
    <source>
        <dbReference type="ARBA" id="ARBA00005189"/>
    </source>
</evidence>
<evidence type="ECO:0000313" key="20">
    <source>
        <dbReference type="EMBL" id="KGM57069.1"/>
    </source>
</evidence>
<comment type="catalytic activity">
    <reaction evidence="1 18">
        <text>a 1,2-diacyl-sn-glycero-3-phosphate + CTP + H(+) = a CDP-1,2-diacyl-sn-glycerol + diphosphate</text>
        <dbReference type="Rhea" id="RHEA:16229"/>
        <dbReference type="ChEBI" id="CHEBI:15378"/>
        <dbReference type="ChEBI" id="CHEBI:33019"/>
        <dbReference type="ChEBI" id="CHEBI:37563"/>
        <dbReference type="ChEBI" id="CHEBI:58332"/>
        <dbReference type="ChEBI" id="CHEBI:58608"/>
        <dbReference type="EC" id="2.7.7.41"/>
    </reaction>
</comment>
<dbReference type="PANTHER" id="PTHR46382">
    <property type="entry name" value="PHOSPHATIDATE CYTIDYLYLTRANSFERASE"/>
    <property type="match status" value="1"/>
</dbReference>
<evidence type="ECO:0000256" key="14">
    <source>
        <dbReference type="ARBA" id="ARBA00023098"/>
    </source>
</evidence>
<dbReference type="Pfam" id="PF01148">
    <property type="entry name" value="CTP_transf_1"/>
    <property type="match status" value="1"/>
</dbReference>
<protein>
    <recommendedName>
        <fullName evidence="7 18">Phosphatidate cytidylyltransferase</fullName>
        <ecNumber evidence="6 18">2.7.7.41</ecNumber>
    </recommendedName>
</protein>
<proteinExistence type="inferred from homology"/>
<dbReference type="GO" id="GO:0004605">
    <property type="term" value="F:phosphatidate cytidylyltransferase activity"/>
    <property type="evidence" value="ECO:0007669"/>
    <property type="project" value="UniProtKB-EC"/>
</dbReference>
<feature type="transmembrane region" description="Helical" evidence="19">
    <location>
        <begin position="78"/>
        <end position="102"/>
    </location>
</feature>
<keyword evidence="21" id="KW-1185">Reference proteome</keyword>
<evidence type="ECO:0000256" key="3">
    <source>
        <dbReference type="ARBA" id="ARBA00005119"/>
    </source>
</evidence>
<accession>A0A0A0F2M5</accession>